<dbReference type="CDD" id="cd02440">
    <property type="entry name" value="AdoMet_MTases"/>
    <property type="match status" value="1"/>
</dbReference>
<dbReference type="GO" id="GO:0032259">
    <property type="term" value="P:methylation"/>
    <property type="evidence" value="ECO:0007669"/>
    <property type="project" value="UniProtKB-KW"/>
</dbReference>
<protein>
    <submittedName>
        <fullName evidence="2">Methyltransferase type 11</fullName>
    </submittedName>
</protein>
<gene>
    <name evidence="2" type="ORF">MYMAC_000213</name>
</gene>
<dbReference type="PANTHER" id="PTHR45036">
    <property type="entry name" value="METHYLTRANSFERASE LIKE 7B"/>
    <property type="match status" value="1"/>
</dbReference>
<dbReference type="InterPro" id="IPR013216">
    <property type="entry name" value="Methyltransf_11"/>
</dbReference>
<dbReference type="Gene3D" id="3.40.50.150">
    <property type="entry name" value="Vaccinia Virus protein VP39"/>
    <property type="match status" value="1"/>
</dbReference>
<dbReference type="EMBL" id="CP022203">
    <property type="protein sequence ID" value="ATB44642.1"/>
    <property type="molecule type" value="Genomic_DNA"/>
</dbReference>
<sequence length="192" mass="20602">MKALAYDAVMAPLGWLGLTAARRKLVRGLSGHVLEVGTGTGLALPGYPDTVTAVTAIDVDDAALARAQRRRPGARMLCANVEDLPFPAASFDAVVSSLVFCSVEAPARALAEIFRVLRPGGALHMLEHVRAPSPALATVQDLLTPAWMRVTGGCRLDRDTFDLVRRAGFDVERRVQRLHGVSELIIARRPAS</sequence>
<dbReference type="AlphaFoldDB" id="A0A250JMC3"/>
<evidence type="ECO:0000313" key="3">
    <source>
        <dbReference type="Proteomes" id="UP000217343"/>
    </source>
</evidence>
<evidence type="ECO:0000313" key="2">
    <source>
        <dbReference type="EMBL" id="ATB44642.1"/>
    </source>
</evidence>
<reference evidence="2 3" key="1">
    <citation type="submission" date="2017-06" db="EMBL/GenBank/DDBJ databases">
        <title>Sequencing and comparative analysis of myxobacterial genomes.</title>
        <authorList>
            <person name="Rupp O."/>
            <person name="Goesmann A."/>
            <person name="Sogaard-Andersen L."/>
        </authorList>
    </citation>
    <scope>NUCLEOTIDE SEQUENCE [LARGE SCALE GENOMIC DNA]</scope>
    <source>
        <strain evidence="2 3">DSM 14697</strain>
    </source>
</reference>
<organism evidence="2 3">
    <name type="scientific">Corallococcus macrosporus DSM 14697</name>
    <dbReference type="NCBI Taxonomy" id="1189310"/>
    <lineage>
        <taxon>Bacteria</taxon>
        <taxon>Pseudomonadati</taxon>
        <taxon>Myxococcota</taxon>
        <taxon>Myxococcia</taxon>
        <taxon>Myxococcales</taxon>
        <taxon>Cystobacterineae</taxon>
        <taxon>Myxococcaceae</taxon>
        <taxon>Corallococcus</taxon>
    </lineage>
</organism>
<dbReference type="Pfam" id="PF08241">
    <property type="entry name" value="Methyltransf_11"/>
    <property type="match status" value="1"/>
</dbReference>
<dbReference type="PANTHER" id="PTHR45036:SF1">
    <property type="entry name" value="METHYLTRANSFERASE LIKE 7A"/>
    <property type="match status" value="1"/>
</dbReference>
<proteinExistence type="predicted"/>
<accession>A0A250JMC3</accession>
<dbReference type="RefSeq" id="WP_095956705.1">
    <property type="nucleotide sequence ID" value="NZ_CP022203.1"/>
</dbReference>
<dbReference type="KEGG" id="mmas:MYMAC_000213"/>
<evidence type="ECO:0000259" key="1">
    <source>
        <dbReference type="Pfam" id="PF08241"/>
    </source>
</evidence>
<feature type="domain" description="Methyltransferase type 11" evidence="1">
    <location>
        <begin position="34"/>
        <end position="123"/>
    </location>
</feature>
<dbReference type="InterPro" id="IPR029063">
    <property type="entry name" value="SAM-dependent_MTases_sf"/>
</dbReference>
<dbReference type="SUPFAM" id="SSF53335">
    <property type="entry name" value="S-adenosyl-L-methionine-dependent methyltransferases"/>
    <property type="match status" value="1"/>
</dbReference>
<dbReference type="Proteomes" id="UP000217343">
    <property type="component" value="Chromosome"/>
</dbReference>
<keyword evidence="3" id="KW-1185">Reference proteome</keyword>
<keyword evidence="2" id="KW-0808">Transferase</keyword>
<dbReference type="OrthoDB" id="9777830at2"/>
<dbReference type="InterPro" id="IPR052356">
    <property type="entry name" value="Thiol_S-MT"/>
</dbReference>
<dbReference type="GO" id="GO:0008757">
    <property type="term" value="F:S-adenosylmethionine-dependent methyltransferase activity"/>
    <property type="evidence" value="ECO:0007669"/>
    <property type="project" value="InterPro"/>
</dbReference>
<name>A0A250JMC3_9BACT</name>
<keyword evidence="2" id="KW-0489">Methyltransferase</keyword>